<gene>
    <name evidence="2" type="ORF">BJ968_001507</name>
</gene>
<comment type="caution">
    <text evidence="2">The sequence shown here is derived from an EMBL/GenBank/DDBJ whole genome shotgun (WGS) entry which is preliminary data.</text>
</comment>
<name>A0A7Y9IZZ7_9ACTN</name>
<protein>
    <submittedName>
        <fullName evidence="2">N-acetylglucosamine kinase-like BadF-type ATPase</fullName>
    </submittedName>
</protein>
<keyword evidence="3" id="KW-1185">Reference proteome</keyword>
<keyword evidence="2" id="KW-0418">Kinase</keyword>
<reference evidence="2 3" key="1">
    <citation type="submission" date="2020-07" db="EMBL/GenBank/DDBJ databases">
        <title>Sequencing the genomes of 1000 actinobacteria strains.</title>
        <authorList>
            <person name="Klenk H.-P."/>
        </authorList>
    </citation>
    <scope>NUCLEOTIDE SEQUENCE [LARGE SCALE GENOMIC DNA]</scope>
    <source>
        <strain evidence="2 3">DSM 7487</strain>
    </source>
</reference>
<evidence type="ECO:0000313" key="3">
    <source>
        <dbReference type="Proteomes" id="UP000521922"/>
    </source>
</evidence>
<dbReference type="SUPFAM" id="SSF53067">
    <property type="entry name" value="Actin-like ATPase domain"/>
    <property type="match status" value="2"/>
</dbReference>
<dbReference type="PANTHER" id="PTHR43190">
    <property type="entry name" value="N-ACETYL-D-GLUCOSAMINE KINASE"/>
    <property type="match status" value="1"/>
</dbReference>
<dbReference type="InterPro" id="IPR002731">
    <property type="entry name" value="ATPase_BadF"/>
</dbReference>
<dbReference type="InterPro" id="IPR043129">
    <property type="entry name" value="ATPase_NBD"/>
</dbReference>
<dbReference type="Pfam" id="PF01869">
    <property type="entry name" value="BcrAD_BadFG"/>
    <property type="match status" value="1"/>
</dbReference>
<dbReference type="Gene3D" id="3.30.420.40">
    <property type="match status" value="2"/>
</dbReference>
<accession>A0A7Y9IZZ7</accession>
<proteinExistence type="predicted"/>
<dbReference type="InterPro" id="IPR052519">
    <property type="entry name" value="Euk-type_GlcNAc_Kinase"/>
</dbReference>
<dbReference type="GO" id="GO:0016301">
    <property type="term" value="F:kinase activity"/>
    <property type="evidence" value="ECO:0007669"/>
    <property type="project" value="UniProtKB-KW"/>
</dbReference>
<evidence type="ECO:0000259" key="1">
    <source>
        <dbReference type="Pfam" id="PF01869"/>
    </source>
</evidence>
<dbReference type="PANTHER" id="PTHR43190:SF3">
    <property type="entry name" value="N-ACETYL-D-GLUCOSAMINE KINASE"/>
    <property type="match status" value="1"/>
</dbReference>
<sequence length="327" mass="32253">MNPAGVVLAVDAGGSTTRALVLDGAGEPLARATTGPGNPTAVGVETALSALRGAVSAALARAGRGPGEVVSAVVASAGSDRLVSAGRLAAHLGLDPATPFRRVPDLLAMFHSAADEDDGAGLIAGTGSVAARVRDGALDRVVGGTGWLLGDAGSGFWVGHRVVRAVTADLDGTGPPTTLTAAVLTEFGLADDRRPREGRPFVLGELVDAAYGAEPVRLARLAPSCFAAAGAGDAVAAGIVAAAQDELAVLVRAVAGPGPLVVGGSVWRRGIEATLTGAATGALREALAGRDVRPADDGLLGAAVLALRPLGCDPLRLRAAAARPARP</sequence>
<dbReference type="Proteomes" id="UP000521922">
    <property type="component" value="Unassembled WGS sequence"/>
</dbReference>
<feature type="domain" description="ATPase BadF/BadG/BcrA/BcrD type" evidence="1">
    <location>
        <begin position="10"/>
        <end position="306"/>
    </location>
</feature>
<organism evidence="2 3">
    <name type="scientific">Kineococcus aurantiacus</name>
    <dbReference type="NCBI Taxonomy" id="37633"/>
    <lineage>
        <taxon>Bacteria</taxon>
        <taxon>Bacillati</taxon>
        <taxon>Actinomycetota</taxon>
        <taxon>Actinomycetes</taxon>
        <taxon>Kineosporiales</taxon>
        <taxon>Kineosporiaceae</taxon>
        <taxon>Kineococcus</taxon>
    </lineage>
</organism>
<keyword evidence="2" id="KW-0808">Transferase</keyword>
<evidence type="ECO:0000313" key="2">
    <source>
        <dbReference type="EMBL" id="NYD21967.1"/>
    </source>
</evidence>
<dbReference type="AlphaFoldDB" id="A0A7Y9IZZ7"/>
<dbReference type="EMBL" id="JACCBB010000001">
    <property type="protein sequence ID" value="NYD21967.1"/>
    <property type="molecule type" value="Genomic_DNA"/>
</dbReference>
<dbReference type="RefSeq" id="WP_179750640.1">
    <property type="nucleotide sequence ID" value="NZ_BAAAGN010000005.1"/>
</dbReference>